<dbReference type="AlphaFoldDB" id="A0A914WV15"/>
<proteinExistence type="predicted"/>
<organism evidence="1 2">
    <name type="scientific">Plectus sambesii</name>
    <dbReference type="NCBI Taxonomy" id="2011161"/>
    <lineage>
        <taxon>Eukaryota</taxon>
        <taxon>Metazoa</taxon>
        <taxon>Ecdysozoa</taxon>
        <taxon>Nematoda</taxon>
        <taxon>Chromadorea</taxon>
        <taxon>Plectida</taxon>
        <taxon>Plectina</taxon>
        <taxon>Plectoidea</taxon>
        <taxon>Plectidae</taxon>
        <taxon>Plectus</taxon>
    </lineage>
</organism>
<evidence type="ECO:0000313" key="1">
    <source>
        <dbReference type="Proteomes" id="UP000887566"/>
    </source>
</evidence>
<reference evidence="2" key="1">
    <citation type="submission" date="2022-11" db="UniProtKB">
        <authorList>
            <consortium name="WormBaseParasite"/>
        </authorList>
    </citation>
    <scope>IDENTIFICATION</scope>
</reference>
<dbReference type="WBParaSite" id="PSAMB.scaffold5503size11545.g26756.t1">
    <property type="protein sequence ID" value="PSAMB.scaffold5503size11545.g26756.t1"/>
    <property type="gene ID" value="PSAMB.scaffold5503size11545.g26756"/>
</dbReference>
<accession>A0A914WV15</accession>
<keyword evidence="1" id="KW-1185">Reference proteome</keyword>
<protein>
    <submittedName>
        <fullName evidence="2">Uncharacterized protein</fullName>
    </submittedName>
</protein>
<sequence length="153" mass="15879">MVGSLMMSSNGNGDSDKQACVLSILKEIKSYESGTAGDEEAVESLLLLGSQPSDTLDAVDGLLHLNTVENGFGKRHCNGAVLPVVSVSDLGDLLDDVVPSIVSNGGTTLTCSLQSTLTSLGPLPEDLLLGPDLHLSSPTKARQLLRSIEDDAC</sequence>
<name>A0A914WV15_9BILA</name>
<dbReference type="Proteomes" id="UP000887566">
    <property type="component" value="Unplaced"/>
</dbReference>
<evidence type="ECO:0000313" key="2">
    <source>
        <dbReference type="WBParaSite" id="PSAMB.scaffold5503size11545.g26756.t1"/>
    </source>
</evidence>